<evidence type="ECO:0000256" key="1">
    <source>
        <dbReference type="ARBA" id="ARBA00000885"/>
    </source>
</evidence>
<dbReference type="InterPro" id="IPR009060">
    <property type="entry name" value="UBA-like_sf"/>
</dbReference>
<dbReference type="Proteomes" id="UP000825935">
    <property type="component" value="Chromosome 10"/>
</dbReference>
<dbReference type="SMART" id="SM00165">
    <property type="entry name" value="UBA"/>
    <property type="match status" value="1"/>
</dbReference>
<feature type="compositionally biased region" description="Basic and acidic residues" evidence="8">
    <location>
        <begin position="2972"/>
        <end position="2991"/>
    </location>
</feature>
<dbReference type="PANTHER" id="PTHR11254:SF67">
    <property type="entry name" value="E3 UBIQUITIN-PROTEIN LIGASE HUWE1"/>
    <property type="match status" value="1"/>
</dbReference>
<feature type="region of interest" description="Disordered" evidence="8">
    <location>
        <begin position="2972"/>
        <end position="3016"/>
    </location>
</feature>
<feature type="compositionally biased region" description="Basic and acidic residues" evidence="8">
    <location>
        <begin position="1687"/>
        <end position="1710"/>
    </location>
</feature>
<dbReference type="GO" id="GO:0005737">
    <property type="term" value="C:cytoplasm"/>
    <property type="evidence" value="ECO:0007669"/>
    <property type="project" value="TreeGrafter"/>
</dbReference>
<evidence type="ECO:0000256" key="2">
    <source>
        <dbReference type="ARBA" id="ARBA00004906"/>
    </source>
</evidence>
<dbReference type="InterPro" id="IPR015940">
    <property type="entry name" value="UBA"/>
</dbReference>
<evidence type="ECO:0000259" key="10">
    <source>
        <dbReference type="PROSITE" id="PS50237"/>
    </source>
</evidence>
<feature type="compositionally biased region" description="Acidic residues" evidence="8">
    <location>
        <begin position="2111"/>
        <end position="2136"/>
    </location>
</feature>
<dbReference type="EC" id="2.3.2.26" evidence="3"/>
<dbReference type="InterPro" id="IPR011989">
    <property type="entry name" value="ARM-like"/>
</dbReference>
<protein>
    <recommendedName>
        <fullName evidence="3">HECT-type E3 ubiquitin transferase</fullName>
        <ecNumber evidence="3">2.3.2.26</ecNumber>
    </recommendedName>
</protein>
<dbReference type="InterPro" id="IPR010309">
    <property type="entry name" value="E3_Ub_ligase_DUF908"/>
</dbReference>
<feature type="domain" description="HECT" evidence="10">
    <location>
        <begin position="3326"/>
        <end position="3667"/>
    </location>
</feature>
<evidence type="ECO:0000256" key="8">
    <source>
        <dbReference type="SAM" id="MobiDB-lite"/>
    </source>
</evidence>
<dbReference type="OrthoDB" id="8068875at2759"/>
<feature type="compositionally biased region" description="Polar residues" evidence="8">
    <location>
        <begin position="1990"/>
        <end position="2004"/>
    </location>
</feature>
<feature type="domain" description="UBA" evidence="9">
    <location>
        <begin position="1274"/>
        <end position="1315"/>
    </location>
</feature>
<dbReference type="PROSITE" id="PS50030">
    <property type="entry name" value="UBA"/>
    <property type="match status" value="1"/>
</dbReference>
<reference evidence="11" key="1">
    <citation type="submission" date="2021-08" db="EMBL/GenBank/DDBJ databases">
        <title>WGS assembly of Ceratopteris richardii.</title>
        <authorList>
            <person name="Marchant D.B."/>
            <person name="Chen G."/>
            <person name="Jenkins J."/>
            <person name="Shu S."/>
            <person name="Leebens-Mack J."/>
            <person name="Grimwood J."/>
            <person name="Schmutz J."/>
            <person name="Soltis P."/>
            <person name="Soltis D."/>
            <person name="Chen Z.-H."/>
        </authorList>
    </citation>
    <scope>NUCLEOTIDE SEQUENCE</scope>
    <source>
        <strain evidence="11">Whitten #5841</strain>
        <tissue evidence="11">Leaf</tissue>
    </source>
</reference>
<accession>A0A8T2U5V7</accession>
<feature type="compositionally biased region" description="Low complexity" evidence="8">
    <location>
        <begin position="2561"/>
        <end position="2581"/>
    </location>
</feature>
<evidence type="ECO:0000313" key="11">
    <source>
        <dbReference type="EMBL" id="KAH7427929.1"/>
    </source>
</evidence>
<feature type="region of interest" description="Disordered" evidence="8">
    <location>
        <begin position="1687"/>
        <end position="1726"/>
    </location>
</feature>
<feature type="region of interest" description="Disordered" evidence="8">
    <location>
        <begin position="1990"/>
        <end position="2012"/>
    </location>
</feature>
<feature type="region of interest" description="Disordered" evidence="8">
    <location>
        <begin position="2557"/>
        <end position="2588"/>
    </location>
</feature>
<dbReference type="Gene3D" id="3.90.1750.10">
    <property type="entry name" value="Hect, E3 ligase catalytic domains"/>
    <property type="match status" value="1"/>
</dbReference>
<dbReference type="CDD" id="cd00078">
    <property type="entry name" value="HECTc"/>
    <property type="match status" value="1"/>
</dbReference>
<dbReference type="Pfam" id="PF06012">
    <property type="entry name" value="DUF908"/>
    <property type="match status" value="2"/>
</dbReference>
<dbReference type="Pfam" id="PF06025">
    <property type="entry name" value="DUF913"/>
    <property type="match status" value="1"/>
</dbReference>
<dbReference type="SUPFAM" id="SSF48371">
    <property type="entry name" value="ARM repeat"/>
    <property type="match status" value="2"/>
</dbReference>
<dbReference type="CDD" id="cd14327">
    <property type="entry name" value="UBA_atUPL1_2_like"/>
    <property type="match status" value="1"/>
</dbReference>
<dbReference type="FunFam" id="3.30.2410.10:FF:000010">
    <property type="entry name" value="E3 ubiquitin-protein ligase UPL1"/>
    <property type="match status" value="1"/>
</dbReference>
<evidence type="ECO:0000256" key="6">
    <source>
        <dbReference type="ARBA" id="ARBA00034494"/>
    </source>
</evidence>
<comment type="pathway">
    <text evidence="2">Protein modification; protein ubiquitination.</text>
</comment>
<dbReference type="SUPFAM" id="SSF46934">
    <property type="entry name" value="UBA-like"/>
    <property type="match status" value="1"/>
</dbReference>
<dbReference type="EMBL" id="CM035415">
    <property type="protein sequence ID" value="KAH7427929.1"/>
    <property type="molecule type" value="Genomic_DNA"/>
</dbReference>
<feature type="region of interest" description="Disordered" evidence="8">
    <location>
        <begin position="2190"/>
        <end position="2209"/>
    </location>
</feature>
<evidence type="ECO:0000259" key="9">
    <source>
        <dbReference type="PROSITE" id="PS50030"/>
    </source>
</evidence>
<comment type="catalytic activity">
    <reaction evidence="1">
        <text>S-ubiquitinyl-[E2 ubiquitin-conjugating enzyme]-L-cysteine + [acceptor protein]-L-lysine = [E2 ubiquitin-conjugating enzyme]-L-cysteine + N(6)-ubiquitinyl-[acceptor protein]-L-lysine.</text>
        <dbReference type="EC" id="2.3.2.26"/>
    </reaction>
</comment>
<proteinExistence type="inferred from homology"/>
<evidence type="ECO:0000256" key="5">
    <source>
        <dbReference type="ARBA" id="ARBA00022786"/>
    </source>
</evidence>
<dbReference type="Pfam" id="PF22562">
    <property type="entry name" value="UBA_7"/>
    <property type="match status" value="1"/>
</dbReference>
<name>A0A8T2U5V7_CERRI</name>
<feature type="region of interest" description="Disordered" evidence="8">
    <location>
        <begin position="2108"/>
        <end position="2136"/>
    </location>
</feature>
<dbReference type="InterPro" id="IPR025527">
    <property type="entry name" value="HUWE1/Rev1_UBM"/>
</dbReference>
<dbReference type="FunFam" id="3.90.1750.10:FF:000026">
    <property type="entry name" value="E3 ubiquitin-protein ligase HACE1"/>
    <property type="match status" value="1"/>
</dbReference>
<organism evidence="11 12">
    <name type="scientific">Ceratopteris richardii</name>
    <name type="common">Triangle waterfern</name>
    <dbReference type="NCBI Taxonomy" id="49495"/>
    <lineage>
        <taxon>Eukaryota</taxon>
        <taxon>Viridiplantae</taxon>
        <taxon>Streptophyta</taxon>
        <taxon>Embryophyta</taxon>
        <taxon>Tracheophyta</taxon>
        <taxon>Polypodiopsida</taxon>
        <taxon>Polypodiidae</taxon>
        <taxon>Polypodiales</taxon>
        <taxon>Pteridineae</taxon>
        <taxon>Pteridaceae</taxon>
        <taxon>Parkerioideae</taxon>
        <taxon>Ceratopteris</taxon>
    </lineage>
</organism>
<dbReference type="PROSITE" id="PS50237">
    <property type="entry name" value="HECT"/>
    <property type="match status" value="1"/>
</dbReference>
<feature type="region of interest" description="Disordered" evidence="8">
    <location>
        <begin position="2232"/>
        <end position="2255"/>
    </location>
</feature>
<evidence type="ECO:0000256" key="3">
    <source>
        <dbReference type="ARBA" id="ARBA00012485"/>
    </source>
</evidence>
<dbReference type="Gene3D" id="1.10.8.10">
    <property type="entry name" value="DNA helicase RuvA subunit, C-terminal domain"/>
    <property type="match status" value="1"/>
</dbReference>
<dbReference type="Gene3D" id="3.30.2410.10">
    <property type="entry name" value="Hect, E3 ligase catalytic domain"/>
    <property type="match status" value="1"/>
</dbReference>
<dbReference type="InterPro" id="IPR016024">
    <property type="entry name" value="ARM-type_fold"/>
</dbReference>
<evidence type="ECO:0000256" key="4">
    <source>
        <dbReference type="ARBA" id="ARBA00022679"/>
    </source>
</evidence>
<dbReference type="Gene3D" id="6.10.250.1630">
    <property type="match status" value="1"/>
</dbReference>
<feature type="active site" description="Glycyl thioester intermediate" evidence="7">
    <location>
        <position position="3634"/>
    </location>
</feature>
<keyword evidence="5 7" id="KW-0833">Ubl conjugation pathway</keyword>
<dbReference type="FunFam" id="3.90.1750.10:FF:000003">
    <property type="entry name" value="E3 ubiquitin-protein ligase UPL1"/>
    <property type="match status" value="1"/>
</dbReference>
<dbReference type="SMART" id="SM00119">
    <property type="entry name" value="HECTc"/>
    <property type="match status" value="1"/>
</dbReference>
<dbReference type="FunFam" id="3.30.2160.10:FF:000001">
    <property type="entry name" value="E3 ubiquitin-protein ligase NEDD4-like"/>
    <property type="match status" value="1"/>
</dbReference>
<dbReference type="InterPro" id="IPR000569">
    <property type="entry name" value="HECT_dom"/>
</dbReference>
<dbReference type="InterPro" id="IPR035983">
    <property type="entry name" value="Hect_E3_ubiquitin_ligase"/>
</dbReference>
<keyword evidence="12" id="KW-1185">Reference proteome</keyword>
<dbReference type="GO" id="GO:0061630">
    <property type="term" value="F:ubiquitin protein ligase activity"/>
    <property type="evidence" value="ECO:0007669"/>
    <property type="project" value="UniProtKB-EC"/>
</dbReference>
<dbReference type="Pfam" id="PF00632">
    <property type="entry name" value="HECT"/>
    <property type="match status" value="1"/>
</dbReference>
<dbReference type="Pfam" id="PF14377">
    <property type="entry name" value="UBM"/>
    <property type="match status" value="3"/>
</dbReference>
<evidence type="ECO:0000256" key="7">
    <source>
        <dbReference type="PROSITE-ProRule" id="PRU00104"/>
    </source>
</evidence>
<comment type="caution">
    <text evidence="11">The sequence shown here is derived from an EMBL/GenBank/DDBJ whole genome shotgun (WGS) entry which is preliminary data.</text>
</comment>
<dbReference type="GO" id="GO:0000209">
    <property type="term" value="P:protein polyubiquitination"/>
    <property type="evidence" value="ECO:0007669"/>
    <property type="project" value="TreeGrafter"/>
</dbReference>
<dbReference type="Gene3D" id="1.25.10.10">
    <property type="entry name" value="Leucine-rich Repeat Variant"/>
    <property type="match status" value="1"/>
</dbReference>
<dbReference type="InterPro" id="IPR050409">
    <property type="entry name" value="E3_ubiq-protein_ligase"/>
</dbReference>
<dbReference type="PANTHER" id="PTHR11254">
    <property type="entry name" value="HECT DOMAIN UBIQUITIN-PROTEIN LIGASE"/>
    <property type="match status" value="1"/>
</dbReference>
<dbReference type="Gene3D" id="3.30.2160.10">
    <property type="entry name" value="Hect, E3 ligase catalytic domain"/>
    <property type="match status" value="1"/>
</dbReference>
<keyword evidence="4" id="KW-0808">Transferase</keyword>
<dbReference type="SUPFAM" id="SSF56204">
    <property type="entry name" value="Hect, E3 ligase catalytic domain"/>
    <property type="match status" value="1"/>
</dbReference>
<sequence>MKTKKKRGVEVPQTMQIFIDTVISYPFESIQVPLASFNWVYDKGDFYQWTELMKHFDSFYEKYIQPCKELQLEGVSDQSYSFPREAVLQVLRVTRVILENCINKHCYGSCQHLCSLLASMDTEIVISSLQTLAAFVKKPVQSNRPLRWHGDHTLKLRLFSLCQGWGVKEEGLGLVACAIEGGCDSNALRLASTLHFEFYVNSVWGADKDEGVSKSTGLKIIHLESIQGSDQEVISLFCDLIERYKVPLHLRFPLLARLRFARSFSDLHARRQYLSIRLLAFIILVQLNAHSEDLSAFYNNEPEFVNELVSLLLCEDTVPEDIRLLAVSALAAQAHDRTRQSNVMSAITAGDNLGILPTLVQNAVGCLRGLNSNYSLSFVEALLHFVTVLVSNSVGCASLRESGLIPALLPLLKDTEPLHIHLIASGVRILEAFMDYSNPAATLFRDLGGLDDAISRLGVEVKSVEETISRHQLELARLEKGKTPISGDLQHHSSCIEMNVSFQSRLLLRVLLRTVSLGTYAPGNNWRNNGSEEGSLPSSLCTIFKHAKEFGGGVFALAASLMSDLIHKDPTGFAALDSAGLPEAFLDAIMRGVLPSSDAVSCIPHSLDALCLNNAGLEAVKERNALGFLVNIFTSQVYLKALSSETLTLLASGFDELMRHTPTLRADGVKACIEILEKIALIGGDVDKHISAVSQEGRDGNVPIHMESDSYDDVHQRNAADVTELSNTDNHIMEYIQNVARFLEPLLQNAETARIFVENKGVEAFLKLYSLPNNPASFGGSSIAHSMSSAFRSFSPIHAGSLSRAVCRVLRESLCLSVDALNQLNGNKISELPVLERDKVIRCLASTELYLSLAAVLVRSTNSMLSELNANSGDLLTDIGKVYQSALWQISLLDNEKDGLKEESINTSAINGNVSGSREGTENTLSNVQYVNPLSIHNAANSQWDGGLDAFLSMATGGGLHRRTRREHGSVYDSFSQRLRRLSRHNSAQVAQVDIEAPYNAGDGFQPLETARHKSSDSINFEVVTRLVSSARGFFVALGKAMVVPSRRRDNAVSPGSIARAVAGSIGNLLHDSLVFHHQFTSARSEASECQYLRKLVEDILLLLFDNRRHTCNMVIMNSFYGQDVFGRLLQEFQNMSQLLWRVLETPGVSFKGDNECENCFGNKKICVLGTLQCFARLFEHLVTPSLLLSPQSQTLVHQTANAVVPLPRDPETLVQKLQSQVLQVVFPVWNHHLFGKCNETFISTIASVLTHIYSGIDDTNDHRNANSRALGPPPDEGSISMIVEMGFSRERAEEALRRVVTNSVEMAMEWLFSNPEEPHEDDDLARALALSLGSSDVSVDAEGEGSASACITNEDHAACTPPVEDIMCICFTLMQSTDSVVFSLADLIVTICNRNKGQDRARVVNYLISQLKSCPKDDLDSDTSLLSIVSHFLAVILSEDGAARESAAEQGLVSVVLDILSIFHPQLVLETSVAAPKWTTSLLLVLDLFLHYKHQALHELQSSMTMLTGTGTTSNAKLNESGQAFMDTLGRYSGYMSVDEQHRAMTIACNFLNSHIPATSVQAVLQLCARLTKTNSVALQFLEAGGLNAILSLPRRSLFPGFDTVAAVIIHHLLEDPCTLQQAMELEIRQTLTATPHRHGQMNVRMFLTALAPVILRNPEIFMQASASVCKIVNVNGQNFVALSKDKEKEKNTDKDGREGEREKPKSDGTCRAQDSAGKSTKSHHKVHRSFVQVIEQLIEVVLLSPGSFSQKAMDVSTDPIMEKGKSEGDAYDVVGQGSLSERSAGLAKVAFILKLMTEIILMYPSAVSIVLHCDSEIIQGRLLGQELSTSGGGFLHHILHNLLPSRAGRLTEKCTENEWREKLSLKAAHFLHAFCIRSLEGQRRIISEVSTALLSSARGLAKLGKWTRQPPSRDVKAFVILINIMLSAHASSHSSGSGFSTEIIKVMVEAGLVQALTTTVQVTDLDHPEAVKFLNAVLRALEVLSRAAATSDQGSSNTQGNENFGVGEPSFQSIHGEVQTRNNNQDSRATPTVISDLIDAQLTVPTEGHAVSGDLIEADHPMHTVVAEDEMQSEETALIQEPDVNLSREGEGQAANISVHVEHMPEIEQTNDDEEMDVVEEDDEEEEGENEMDAAEDVTHLSLPDTDVDEQDDQGLGDEYSEDIADEEEDDWQEDQVTEVQWRDGFTRFDDNSVVGPGGSTSSVDIPREPFQSMNEIFSTFNRSTAIDRHRPSSVYRPHSDRRGGDHGGAFQHPLLTRLPVSASNAGALSNNAGWTSSGVATSNSNSLSAVGTVDASPFYMHNRLLSVNGGDHAFGEHSMGGPLPPLLDFSIDSGYMMSRRGARAESRLSIWTDDGLPQGGAHASTIAQCVEAHYITYLGNFIPEIPGSIAMQTDALGDLEVDTGLTNQQTLQAVEHAGDGVDIPRQRQPNFVADAPMPTGHVITRVSCNERLDERTAATSCDGEVELQRAVQGDDLCVVDAREGMLNTQSDQAVPINNEGSSASDANETNMEVEVSRNIENIIGEPQEQQEEVHRQQSERIPPVYDHPAQCDVGHGSQAEGAGQQAAVEQVGAQEAGVSSGGVQDANTIDPTFLEALPDYLRAEVLASHETQGTGTVTAHPPPLATEDIDPEFLAALPPDIQAEVLQQQRNQRSVQPQQAEGQPVEMDVASIIATFPAEIREEVLLTSSDQFLSTLFPSLLAEAQLLRERAMNQYQGSGLFGGSNRFGFRRHNALSSLDRAIGNTTGLTVTRRTGTPTDVNRKAKEVEGKPLVSSDGLKCLLQLLYLAQPLGNVLQRVLLNLCAHGVTRVRLFKFLLDLLRPSSQSTLSEVSRLYGCRSNVVYARSLVSEAGVPPLVSRRVLEVLAYLSKHLGPGSNILTCLPSSANILNSEDNQKGKAKLTDNLVDSSKSSEEEAPLVLLLRLLNEPLYFHSSVHLEQLMVLLEVVTSHLNTELQMLKQASIGGLRAKDNDHATQSDTNLGERESGVKRNAGSSRQTKGVDGEQPQSYDASTSGTDYAVQLSEILSNLPEAELRKLCSLLAHPGFSESAYSHVAEVLKKIACIAPSHCWLLKEELENSVRHLCGPAVHELESLSGSATKVLSTNSVAGTAVLRVLQCLSKITDSSGKPICSGSCDLSKDLELLWQGLSSCVAKLEGTLGSTCSTSGALTLTTGTTSTALPAETRRVLPFVEAFFVLSEKLKSSTLQSLHLEPGAATAREIKEAISSSSTAVKKSDGDVSFMRFAEKHRRMLNAFIHQNPSLLESSFSVLLKTPRLIDFDNKRTYFQSRIKQQQDQRHHHPLRICVRRPYVLEDSYNQLRMRTIEELKGRLTVQFQGEEGIDAGGLTREWYQLLSRVIFDKGALLFTTVGNDSTFQPNPNSVFQTEHLSYFKFVGRVVAKALLDWQLLDVYFTRSFYKHILGVKVTYHDIEAVDPDYYKNLKWMLENDINDVVDVFFSVDADEEKHILYEKTEVTDVELVPGGRNIRVTEENKHEYVDLNAEHKLTTAIRPQINAFLEGFNELVSRDLISIFNDKELELLISGLPEIDLEDLKANTEYTGYTPASTVIQWFWEIVQDFNKEDMARLLQFITGTSKVPLEGFQALQGVSGPQKCQIHKAYGAPERLPTAHTCFNQLDLPEYSSKQQLQERLLLAIHEGSEGFGFG</sequence>
<comment type="similarity">
    <text evidence="6">Belongs to the UPL family. TOM1/PTR1 subfamily.</text>
</comment>
<evidence type="ECO:0000313" key="12">
    <source>
        <dbReference type="Proteomes" id="UP000825935"/>
    </source>
</evidence>
<dbReference type="GO" id="GO:0006511">
    <property type="term" value="P:ubiquitin-dependent protein catabolic process"/>
    <property type="evidence" value="ECO:0007669"/>
    <property type="project" value="TreeGrafter"/>
</dbReference>
<dbReference type="InterPro" id="IPR010314">
    <property type="entry name" value="E3_Ub_ligase_DUF913"/>
</dbReference>
<gene>
    <name evidence="11" type="ORF">KP509_10G067500</name>
</gene>